<sequence length="264" mass="27920">MRVDASLDALLADALASDYANTAPNQNSGRLRVFFIAGAATLVTLVLGMAIAQTRIQASENSLTRDALVERVTAADRRVQELEVSVLTAQNDLLNAEAATLAGTSLGEQARARLDRLRLATGQTEVTGDGVTVTIDDAPIDPLQGDETPPGKVIDRDLQMIVNGLWQAGATDIAINGRRLTPTSAIRAAGEAILVNYRPMSPPYVVSAIGSDADQLAGRFRENPAGLLLEELETQYGVIWELQTVGDITLPAASSTSKNSEDAP</sequence>
<proteinExistence type="predicted"/>
<dbReference type="AlphaFoldDB" id="A0A6J6KMC2"/>
<dbReference type="Gene3D" id="3.30.70.1880">
    <property type="entry name" value="Protein of unknown function DUF881"/>
    <property type="match status" value="1"/>
</dbReference>
<dbReference type="EMBL" id="CAEZWD010000089">
    <property type="protein sequence ID" value="CAB4652106.1"/>
    <property type="molecule type" value="Genomic_DNA"/>
</dbReference>
<keyword evidence="1" id="KW-1133">Transmembrane helix</keyword>
<keyword evidence="1" id="KW-0472">Membrane</keyword>
<organism evidence="2">
    <name type="scientific">freshwater metagenome</name>
    <dbReference type="NCBI Taxonomy" id="449393"/>
    <lineage>
        <taxon>unclassified sequences</taxon>
        <taxon>metagenomes</taxon>
        <taxon>ecological metagenomes</taxon>
    </lineage>
</organism>
<protein>
    <submittedName>
        <fullName evidence="2">Unannotated protein</fullName>
    </submittedName>
</protein>
<name>A0A6J6KMC2_9ZZZZ</name>
<dbReference type="Pfam" id="PF05949">
    <property type="entry name" value="DUF881"/>
    <property type="match status" value="1"/>
</dbReference>
<accession>A0A6J6KMC2</accession>
<dbReference type="PANTHER" id="PTHR37313:SF1">
    <property type="entry name" value="UPF0749 PROTEIN RV1823"/>
    <property type="match status" value="1"/>
</dbReference>
<gene>
    <name evidence="3" type="ORF">UFOPK2171_00722</name>
    <name evidence="2" type="ORF">UFOPK2237_00498</name>
</gene>
<dbReference type="GO" id="GO:0005886">
    <property type="term" value="C:plasma membrane"/>
    <property type="evidence" value="ECO:0007669"/>
    <property type="project" value="TreeGrafter"/>
</dbReference>
<dbReference type="PANTHER" id="PTHR37313">
    <property type="entry name" value="UPF0749 PROTEIN RV1825"/>
    <property type="match status" value="1"/>
</dbReference>
<evidence type="ECO:0000313" key="3">
    <source>
        <dbReference type="EMBL" id="CAB4652106.1"/>
    </source>
</evidence>
<evidence type="ECO:0000256" key="1">
    <source>
        <dbReference type="SAM" id="Phobius"/>
    </source>
</evidence>
<reference evidence="2" key="1">
    <citation type="submission" date="2020-05" db="EMBL/GenBank/DDBJ databases">
        <authorList>
            <person name="Chiriac C."/>
            <person name="Salcher M."/>
            <person name="Ghai R."/>
            <person name="Kavagutti S V."/>
        </authorList>
    </citation>
    <scope>NUCLEOTIDE SEQUENCE</scope>
</reference>
<keyword evidence="1" id="KW-0812">Transmembrane</keyword>
<evidence type="ECO:0000313" key="2">
    <source>
        <dbReference type="EMBL" id="CAB4650771.1"/>
    </source>
</evidence>
<dbReference type="EMBL" id="CAEZWI010000044">
    <property type="protein sequence ID" value="CAB4650771.1"/>
    <property type="molecule type" value="Genomic_DNA"/>
</dbReference>
<dbReference type="InterPro" id="IPR010273">
    <property type="entry name" value="DUF881"/>
</dbReference>
<feature type="transmembrane region" description="Helical" evidence="1">
    <location>
        <begin position="33"/>
        <end position="52"/>
    </location>
</feature>